<feature type="domain" description="Protein kinase" evidence="10">
    <location>
        <begin position="57"/>
        <end position="270"/>
    </location>
</feature>
<evidence type="ECO:0000259" key="10">
    <source>
        <dbReference type="PROSITE" id="PS50011"/>
    </source>
</evidence>
<keyword evidence="2" id="KW-0723">Serine/threonine-protein kinase</keyword>
<dbReference type="PIRSF" id="PIRSF000654">
    <property type="entry name" value="Integrin-linked_kinase"/>
    <property type="match status" value="1"/>
</dbReference>
<dbReference type="PROSITE" id="PS00108">
    <property type="entry name" value="PROTEIN_KINASE_ST"/>
    <property type="match status" value="1"/>
</dbReference>
<feature type="region of interest" description="Disordered" evidence="9">
    <location>
        <begin position="1"/>
        <end position="31"/>
    </location>
</feature>
<dbReference type="PANTHER" id="PTHR43671:SF98">
    <property type="entry name" value="SERINE_THREONINE-PROTEIN KINASE NEK11"/>
    <property type="match status" value="1"/>
</dbReference>
<protein>
    <recommendedName>
        <fullName evidence="1">non-specific serine/threonine protein kinase</fullName>
        <ecNumber evidence="1">2.7.11.1</ecNumber>
    </recommendedName>
</protein>
<sequence length="270" mass="30344">MGNSQSKPVKGQVFPVEAQPKASSKASPQTSAKTAWEEMLVDALDPELQKQHTWSDYEIVEELSRGAFGRILVMKLKARPEKQFVIKRVPYVSANDKKTADEELKMLKKVQSIHTVRFIESFPDGIDLCIVMEYCTGGNLRGLITEMKNMIERDKKIRSYEVLFQVLMSLKVLHSLGIVHRDLKPENIFIDKDGNLKTGDFGLAQDIASKSYLKTAGTKNYLPPEAHTQNKMTEASDIWALGVIIIELLTGVNPYEGKTMDATIQNIKTN</sequence>
<evidence type="ECO:0000256" key="3">
    <source>
        <dbReference type="ARBA" id="ARBA00022679"/>
    </source>
</evidence>
<dbReference type="Gene3D" id="1.10.510.10">
    <property type="entry name" value="Transferase(Phosphotransferase) domain 1"/>
    <property type="match status" value="1"/>
</dbReference>
<feature type="compositionally biased region" description="Polar residues" evidence="9">
    <location>
        <begin position="21"/>
        <end position="31"/>
    </location>
</feature>
<evidence type="ECO:0000256" key="6">
    <source>
        <dbReference type="ARBA" id="ARBA00022840"/>
    </source>
</evidence>
<name>A0A5J4TM19_9EUKA</name>
<dbReference type="Pfam" id="PF00069">
    <property type="entry name" value="Pkinase"/>
    <property type="match status" value="1"/>
</dbReference>
<accession>A0A5J4TM19</accession>
<evidence type="ECO:0000256" key="9">
    <source>
        <dbReference type="SAM" id="MobiDB-lite"/>
    </source>
</evidence>
<dbReference type="GO" id="GO:0005524">
    <property type="term" value="F:ATP binding"/>
    <property type="evidence" value="ECO:0007669"/>
    <property type="project" value="UniProtKB-KW"/>
</dbReference>
<dbReference type="InterPro" id="IPR008271">
    <property type="entry name" value="Ser/Thr_kinase_AS"/>
</dbReference>
<evidence type="ECO:0000256" key="1">
    <source>
        <dbReference type="ARBA" id="ARBA00012513"/>
    </source>
</evidence>
<reference evidence="11 12" key="1">
    <citation type="submission" date="2019-03" db="EMBL/GenBank/DDBJ databases">
        <title>Single cell metagenomics reveals metabolic interactions within the superorganism composed of flagellate Streblomastix strix and complex community of Bacteroidetes bacteria on its surface.</title>
        <authorList>
            <person name="Treitli S.C."/>
            <person name="Kolisko M."/>
            <person name="Husnik F."/>
            <person name="Keeling P."/>
            <person name="Hampl V."/>
        </authorList>
    </citation>
    <scope>NUCLEOTIDE SEQUENCE [LARGE SCALE GENOMIC DNA]</scope>
    <source>
        <strain evidence="11">ST1C</strain>
    </source>
</reference>
<dbReference type="Proteomes" id="UP000324800">
    <property type="component" value="Unassembled WGS sequence"/>
</dbReference>
<keyword evidence="4" id="KW-0547">Nucleotide-binding</keyword>
<dbReference type="SMART" id="SM00220">
    <property type="entry name" value="S_TKc"/>
    <property type="match status" value="1"/>
</dbReference>
<dbReference type="InterPro" id="IPR011009">
    <property type="entry name" value="Kinase-like_dom_sf"/>
</dbReference>
<comment type="catalytic activity">
    <reaction evidence="8">
        <text>L-seryl-[protein] + ATP = O-phospho-L-seryl-[protein] + ADP + H(+)</text>
        <dbReference type="Rhea" id="RHEA:17989"/>
        <dbReference type="Rhea" id="RHEA-COMP:9863"/>
        <dbReference type="Rhea" id="RHEA-COMP:11604"/>
        <dbReference type="ChEBI" id="CHEBI:15378"/>
        <dbReference type="ChEBI" id="CHEBI:29999"/>
        <dbReference type="ChEBI" id="CHEBI:30616"/>
        <dbReference type="ChEBI" id="CHEBI:83421"/>
        <dbReference type="ChEBI" id="CHEBI:456216"/>
        <dbReference type="EC" id="2.7.11.1"/>
    </reaction>
</comment>
<organism evidence="11 12">
    <name type="scientific">Streblomastix strix</name>
    <dbReference type="NCBI Taxonomy" id="222440"/>
    <lineage>
        <taxon>Eukaryota</taxon>
        <taxon>Metamonada</taxon>
        <taxon>Preaxostyla</taxon>
        <taxon>Oxymonadida</taxon>
        <taxon>Streblomastigidae</taxon>
        <taxon>Streblomastix</taxon>
    </lineage>
</organism>
<dbReference type="PROSITE" id="PS50011">
    <property type="entry name" value="PROTEIN_KINASE_DOM"/>
    <property type="match status" value="1"/>
</dbReference>
<evidence type="ECO:0000256" key="5">
    <source>
        <dbReference type="ARBA" id="ARBA00022777"/>
    </source>
</evidence>
<keyword evidence="5 11" id="KW-0418">Kinase</keyword>
<keyword evidence="6" id="KW-0067">ATP-binding</keyword>
<dbReference type="SUPFAM" id="SSF56112">
    <property type="entry name" value="Protein kinase-like (PK-like)"/>
    <property type="match status" value="1"/>
</dbReference>
<evidence type="ECO:0000256" key="2">
    <source>
        <dbReference type="ARBA" id="ARBA00022527"/>
    </source>
</evidence>
<evidence type="ECO:0000256" key="4">
    <source>
        <dbReference type="ARBA" id="ARBA00022741"/>
    </source>
</evidence>
<gene>
    <name evidence="11" type="ORF">EZS28_045561</name>
</gene>
<evidence type="ECO:0000256" key="7">
    <source>
        <dbReference type="ARBA" id="ARBA00047899"/>
    </source>
</evidence>
<proteinExistence type="predicted"/>
<dbReference type="OrthoDB" id="541276at2759"/>
<evidence type="ECO:0000256" key="8">
    <source>
        <dbReference type="ARBA" id="ARBA00048679"/>
    </source>
</evidence>
<dbReference type="AlphaFoldDB" id="A0A5J4TM19"/>
<comment type="catalytic activity">
    <reaction evidence="7">
        <text>L-threonyl-[protein] + ATP = O-phospho-L-threonyl-[protein] + ADP + H(+)</text>
        <dbReference type="Rhea" id="RHEA:46608"/>
        <dbReference type="Rhea" id="RHEA-COMP:11060"/>
        <dbReference type="Rhea" id="RHEA-COMP:11605"/>
        <dbReference type="ChEBI" id="CHEBI:15378"/>
        <dbReference type="ChEBI" id="CHEBI:30013"/>
        <dbReference type="ChEBI" id="CHEBI:30616"/>
        <dbReference type="ChEBI" id="CHEBI:61977"/>
        <dbReference type="ChEBI" id="CHEBI:456216"/>
        <dbReference type="EC" id="2.7.11.1"/>
    </reaction>
</comment>
<evidence type="ECO:0000313" key="12">
    <source>
        <dbReference type="Proteomes" id="UP000324800"/>
    </source>
</evidence>
<dbReference type="EMBL" id="SNRW01029179">
    <property type="protein sequence ID" value="KAA6358912.1"/>
    <property type="molecule type" value="Genomic_DNA"/>
</dbReference>
<evidence type="ECO:0000313" key="11">
    <source>
        <dbReference type="EMBL" id="KAA6358912.1"/>
    </source>
</evidence>
<dbReference type="PANTHER" id="PTHR43671">
    <property type="entry name" value="SERINE/THREONINE-PROTEIN KINASE NEK"/>
    <property type="match status" value="1"/>
</dbReference>
<dbReference type="EC" id="2.7.11.1" evidence="1"/>
<feature type="non-terminal residue" evidence="11">
    <location>
        <position position="270"/>
    </location>
</feature>
<keyword evidence="3" id="KW-0808">Transferase</keyword>
<dbReference type="InterPro" id="IPR000719">
    <property type="entry name" value="Prot_kinase_dom"/>
</dbReference>
<dbReference type="GO" id="GO:0004674">
    <property type="term" value="F:protein serine/threonine kinase activity"/>
    <property type="evidence" value="ECO:0007669"/>
    <property type="project" value="UniProtKB-KW"/>
</dbReference>
<comment type="caution">
    <text evidence="11">The sequence shown here is derived from an EMBL/GenBank/DDBJ whole genome shotgun (WGS) entry which is preliminary data.</text>
</comment>
<dbReference type="InterPro" id="IPR050660">
    <property type="entry name" value="NEK_Ser/Thr_kinase"/>
</dbReference>